<feature type="signal peptide" evidence="1">
    <location>
        <begin position="1"/>
        <end position="26"/>
    </location>
</feature>
<evidence type="ECO:0000313" key="2">
    <source>
        <dbReference type="EMBL" id="MFF4219319.1"/>
    </source>
</evidence>
<feature type="chain" id="PRO_5047267104" description="Allene oxide cyclase barrel-like domain-containing protein" evidence="1">
    <location>
        <begin position="27"/>
        <end position="176"/>
    </location>
</feature>
<organism evidence="2 3">
    <name type="scientific">Streptomyces nondiastaticus</name>
    <dbReference type="NCBI Taxonomy" id="3154512"/>
    <lineage>
        <taxon>Bacteria</taxon>
        <taxon>Bacillati</taxon>
        <taxon>Actinomycetota</taxon>
        <taxon>Actinomycetes</taxon>
        <taxon>Kitasatosporales</taxon>
        <taxon>Streptomycetaceae</taxon>
        <taxon>Streptomyces</taxon>
    </lineage>
</organism>
<name>A0ABW6U395_9ACTN</name>
<evidence type="ECO:0000256" key="1">
    <source>
        <dbReference type="SAM" id="SignalP"/>
    </source>
</evidence>
<sequence length="176" mass="17840">MHPAAARRLIAGAVTVAGFFSLSLTADGVGPAAADSPEYATVLRCSGQLDMEVVDVPGGRASGRGKLLCTEPGGPEQGADIIASGTVTGGGELVTETRTSDTITFETGKKSHLTMDRRFARASSGVSGPADSVGNGLADSGEFAGARTHDEGTGTFVTGVTGTTYSMDRLTLTLDR</sequence>
<keyword evidence="1" id="KW-0732">Signal</keyword>
<keyword evidence="3" id="KW-1185">Reference proteome</keyword>
<dbReference type="RefSeq" id="WP_388630694.1">
    <property type="nucleotide sequence ID" value="NZ_JBIAUT010000010.1"/>
</dbReference>
<evidence type="ECO:0008006" key="4">
    <source>
        <dbReference type="Google" id="ProtNLM"/>
    </source>
</evidence>
<evidence type="ECO:0000313" key="3">
    <source>
        <dbReference type="Proteomes" id="UP001602123"/>
    </source>
</evidence>
<accession>A0ABW6U395</accession>
<comment type="caution">
    <text evidence="2">The sequence shown here is derived from an EMBL/GenBank/DDBJ whole genome shotgun (WGS) entry which is preliminary data.</text>
</comment>
<protein>
    <recommendedName>
        <fullName evidence="4">Allene oxide cyclase barrel-like domain-containing protein</fullName>
    </recommendedName>
</protein>
<dbReference type="Proteomes" id="UP001602123">
    <property type="component" value="Unassembled WGS sequence"/>
</dbReference>
<proteinExistence type="predicted"/>
<dbReference type="EMBL" id="JBIAUT010000010">
    <property type="protein sequence ID" value="MFF4219319.1"/>
    <property type="molecule type" value="Genomic_DNA"/>
</dbReference>
<reference evidence="2 3" key="1">
    <citation type="submission" date="2024-10" db="EMBL/GenBank/DDBJ databases">
        <title>The Natural Products Discovery Center: Release of the First 8490 Sequenced Strains for Exploring Actinobacteria Biosynthetic Diversity.</title>
        <authorList>
            <person name="Kalkreuter E."/>
            <person name="Kautsar S.A."/>
            <person name="Yang D."/>
            <person name="Bader C.D."/>
            <person name="Teijaro C.N."/>
            <person name="Fluegel L."/>
            <person name="Davis C.M."/>
            <person name="Simpson J.R."/>
            <person name="Lauterbach L."/>
            <person name="Steele A.D."/>
            <person name="Gui C."/>
            <person name="Meng S."/>
            <person name="Li G."/>
            <person name="Viehrig K."/>
            <person name="Ye F."/>
            <person name="Su P."/>
            <person name="Kiefer A.F."/>
            <person name="Nichols A."/>
            <person name="Cepeda A.J."/>
            <person name="Yan W."/>
            <person name="Fan B."/>
            <person name="Jiang Y."/>
            <person name="Adhikari A."/>
            <person name="Zheng C.-J."/>
            <person name="Schuster L."/>
            <person name="Cowan T.M."/>
            <person name="Smanski M.J."/>
            <person name="Chevrette M.G."/>
            <person name="De Carvalho L.P.S."/>
            <person name="Shen B."/>
        </authorList>
    </citation>
    <scope>NUCLEOTIDE SEQUENCE [LARGE SCALE GENOMIC DNA]</scope>
    <source>
        <strain evidence="2 3">NPDC001650</strain>
    </source>
</reference>
<gene>
    <name evidence="2" type="ORF">ACFYZM_23985</name>
</gene>